<dbReference type="InterPro" id="IPR016084">
    <property type="entry name" value="Haem_Oase-like_multi-hlx"/>
</dbReference>
<sequence>MAHTAAELLDTTVAELAPDPGANRLVPLIARGAAGPAVLQALALEQRWVIDADRRAFLHLEQRAAEEPEAAAYFRLLAGGEELARGHLAAFAAACGVDEARSRAHRPRPGCQAYPAYVSWLALNASPTDAVLAITVNFSAWGGYCATIGAALRTHYGFTAEACAFFDFFARPAPDLDESATAAVGAGLATGRLDTHLAHTYGGLLQSYEALFWDTLLQTA</sequence>
<name>A0A3S9ZLL9_STRGD</name>
<dbReference type="Proteomes" id="UP000501753">
    <property type="component" value="Chromosome"/>
</dbReference>
<dbReference type="EMBL" id="CP034687">
    <property type="protein sequence ID" value="AZS88654.1"/>
    <property type="molecule type" value="Genomic_DNA"/>
</dbReference>
<evidence type="ECO:0000313" key="1">
    <source>
        <dbReference type="EMBL" id="AZS88654.1"/>
    </source>
</evidence>
<dbReference type="RefSeq" id="WP_127181424.1">
    <property type="nucleotide sequence ID" value="NZ_CP029078.1"/>
</dbReference>
<evidence type="ECO:0000313" key="2">
    <source>
        <dbReference type="EMBL" id="QCN84506.1"/>
    </source>
</evidence>
<organism evidence="1 3">
    <name type="scientific">Streptomyces griseoviridis</name>
    <dbReference type="NCBI Taxonomy" id="45398"/>
    <lineage>
        <taxon>Bacteria</taxon>
        <taxon>Bacillati</taxon>
        <taxon>Actinomycetota</taxon>
        <taxon>Actinomycetes</taxon>
        <taxon>Kitasatosporales</taxon>
        <taxon>Streptomycetaceae</taxon>
        <taxon>Streptomyces</taxon>
    </lineage>
</organism>
<keyword evidence="4" id="KW-1185">Reference proteome</keyword>
<dbReference type="SUPFAM" id="SSF48613">
    <property type="entry name" value="Heme oxygenase-like"/>
    <property type="match status" value="1"/>
</dbReference>
<evidence type="ECO:0000313" key="4">
    <source>
        <dbReference type="Proteomes" id="UP000501753"/>
    </source>
</evidence>
<dbReference type="Gene3D" id="1.20.910.10">
    <property type="entry name" value="Heme oxygenase-like"/>
    <property type="match status" value="1"/>
</dbReference>
<reference evidence="1 3" key="2">
    <citation type="submission" date="2018-12" db="EMBL/GenBank/DDBJ databases">
        <title>Streptomyces griseoviridis F1-27 complete genome.</title>
        <authorList>
            <person name="Mariita R.M."/>
            <person name="Sello J.K."/>
        </authorList>
    </citation>
    <scope>NUCLEOTIDE SEQUENCE [LARGE SCALE GENOMIC DNA]</scope>
    <source>
        <strain evidence="1 3">F1-27</strain>
    </source>
</reference>
<dbReference type="OrthoDB" id="3467339at2"/>
<gene>
    <name evidence="2" type="ORF">DDJ31_05520</name>
    <name evidence="1" type="ORF">ELQ87_33745</name>
</gene>
<dbReference type="Proteomes" id="UP000271291">
    <property type="component" value="Chromosome"/>
</dbReference>
<proteinExistence type="predicted"/>
<evidence type="ECO:0000313" key="3">
    <source>
        <dbReference type="Proteomes" id="UP000271291"/>
    </source>
</evidence>
<dbReference type="KEGG" id="sgd:ELQ87_33745"/>
<reference evidence="2 4" key="1">
    <citation type="submission" date="2018-04" db="EMBL/GenBank/DDBJ databases">
        <title>Complete genome sequences of Streptomyces griseoviridis K61 and characterization of antagonistic properties of biological control agents.</title>
        <authorList>
            <person name="Mariita R.M."/>
            <person name="Sello J.K."/>
        </authorList>
    </citation>
    <scope>NUCLEOTIDE SEQUENCE [LARGE SCALE GENOMIC DNA]</scope>
    <source>
        <strain evidence="2 4">K61</strain>
    </source>
</reference>
<protein>
    <submittedName>
        <fullName evidence="1">Transcriptional regulator</fullName>
    </submittedName>
</protein>
<dbReference type="EMBL" id="CP029078">
    <property type="protein sequence ID" value="QCN84506.1"/>
    <property type="molecule type" value="Genomic_DNA"/>
</dbReference>
<dbReference type="AlphaFoldDB" id="A0A3S9ZLL9"/>
<accession>A0A3S9ZLL9</accession>